<dbReference type="AlphaFoldDB" id="A0AAX4JW35"/>
<protein>
    <recommendedName>
        <fullName evidence="4">ERCC4 domain-containing protein</fullName>
    </recommendedName>
</protein>
<feature type="region of interest" description="Disordered" evidence="1">
    <location>
        <begin position="684"/>
        <end position="705"/>
    </location>
</feature>
<feature type="region of interest" description="Disordered" evidence="1">
    <location>
        <begin position="728"/>
        <end position="749"/>
    </location>
</feature>
<evidence type="ECO:0000256" key="1">
    <source>
        <dbReference type="SAM" id="MobiDB-lite"/>
    </source>
</evidence>
<accession>A0AAX4JW35</accession>
<sequence length="1025" mass="116142">MIPDHPQTRGHGSESAIQYLRRQKRLQDDHVIVTEHRTTQIFRDFTKVDVKDSSCIDENGDIDPLLPLREPLNRLASKIPNKEFQKPQDVPKSVKAFCVSVEEDRRKAISQSPADRYMGTMIDNPFPSSAQPKYAMLTARAIKKSHNLRQGKNALPTKYSQLSGKGKFSVLSSVVVDSEEEKKVDEEQVLDMKVTYTKREQDNVKASHKARTSDMAPFLEYANCKTEDHPVLDMWEKSCREIFANLPRPPITPMRSRARSPDPVPQRQSTLQQVNNARLFDSQEYSRISNDIRNQSDEINSLYGFNPHSATSSSAARPSTIPFSAHYKVNRPELSTFANRIQPTSAAYESINLAINHDHVANSRECFSPTPIYSPMSGNTRALDRFAVQQYQYDQPHFSEHDLQGEVNQQWHGHSATTPEPCLEPIPFGSPPSHRQKDSGYDEWRKRPGAYDLQHKNEGDEYKHVSPYTPSAFVGPDGGDSTYPANAPVGSHVSDHHDRHDFAPASVYHSKETYHMPDQMISNPLTAPPHFNDGQDDVNPSCKFYQPQIPPEDANLEHSMPYHFTPADQQDFCDILLPPDSTQRLDHAFTSPLIQQEVHNDYANYRYHDFGVSSPRPAFNDAMMPTSSSSSADNNLNILDEPGPIGKFLPSSAQKPAKRAKLSIPNRPRIIPQSLESIVQNSIPTKTIDNTRKSTPRKKGSARPPELSDFFSLNGYFDLQQRKDLISKPEPYPQHRNVSRSSPEDGGIDWTTDPCIKNPKWYRQASTFSSIPHEQPIPILATMTVLQNIPVARALQMEGFVLVEQEKKMHSTDIVLSQSTAIMLRDLSKLPREQDDLIQEFKNAAKNFKRVIVIFETIAYSASAKFKDAKKNKDPLDHQVRTALAAIKRLTPIALNSVGGFVGQVESVFAYDGAEEVAKVLGWLFEEDAKALSKKNKKAYKRLYGDRKWLEEEPVQEDLDLLTTHFGLNIFCAWYALVQYGSTKHIIIEMDDEARRKAFGSMFGDTILDRLNEIIQNKKQMFSRD</sequence>
<feature type="compositionally biased region" description="Basic and acidic residues" evidence="1">
    <location>
        <begin position="435"/>
        <end position="445"/>
    </location>
</feature>
<evidence type="ECO:0000313" key="2">
    <source>
        <dbReference type="EMBL" id="WWC88710.1"/>
    </source>
</evidence>
<evidence type="ECO:0008006" key="4">
    <source>
        <dbReference type="Google" id="ProtNLM"/>
    </source>
</evidence>
<name>A0AAX4JW35_9TREE</name>
<feature type="region of interest" description="Disordered" evidence="1">
    <location>
        <begin position="246"/>
        <end position="270"/>
    </location>
</feature>
<dbReference type="RefSeq" id="XP_066075473.1">
    <property type="nucleotide sequence ID" value="XM_066219376.1"/>
</dbReference>
<feature type="region of interest" description="Disordered" evidence="1">
    <location>
        <begin position="409"/>
        <end position="445"/>
    </location>
</feature>
<proteinExistence type="predicted"/>
<feature type="compositionally biased region" description="Polar residues" evidence="1">
    <location>
        <begin position="409"/>
        <end position="418"/>
    </location>
</feature>
<dbReference type="Proteomes" id="UP001355207">
    <property type="component" value="Chromosome 4"/>
</dbReference>
<evidence type="ECO:0000313" key="3">
    <source>
        <dbReference type="Proteomes" id="UP001355207"/>
    </source>
</evidence>
<dbReference type="EMBL" id="CP144101">
    <property type="protein sequence ID" value="WWC88710.1"/>
    <property type="molecule type" value="Genomic_DNA"/>
</dbReference>
<gene>
    <name evidence="2" type="ORF">L201_003623</name>
</gene>
<reference evidence="2 3" key="1">
    <citation type="submission" date="2024-01" db="EMBL/GenBank/DDBJ databases">
        <title>Comparative genomics of Cryptococcus and Kwoniella reveals pathogenesis evolution and contrasting modes of karyotype evolution via chromosome fusion or intercentromeric recombination.</title>
        <authorList>
            <person name="Coelho M.A."/>
            <person name="David-Palma M."/>
            <person name="Shea T."/>
            <person name="Bowers K."/>
            <person name="McGinley-Smith S."/>
            <person name="Mohammad A.W."/>
            <person name="Gnirke A."/>
            <person name="Yurkov A.M."/>
            <person name="Nowrousian M."/>
            <person name="Sun S."/>
            <person name="Cuomo C.A."/>
            <person name="Heitman J."/>
        </authorList>
    </citation>
    <scope>NUCLEOTIDE SEQUENCE [LARGE SCALE GENOMIC DNA]</scope>
    <source>
        <strain evidence="2 3">CBS 6074</strain>
    </source>
</reference>
<organism evidence="2 3">
    <name type="scientific">Kwoniella dendrophila CBS 6074</name>
    <dbReference type="NCBI Taxonomy" id="1295534"/>
    <lineage>
        <taxon>Eukaryota</taxon>
        <taxon>Fungi</taxon>
        <taxon>Dikarya</taxon>
        <taxon>Basidiomycota</taxon>
        <taxon>Agaricomycotina</taxon>
        <taxon>Tremellomycetes</taxon>
        <taxon>Tremellales</taxon>
        <taxon>Cryptococcaceae</taxon>
        <taxon>Kwoniella</taxon>
    </lineage>
</organism>
<dbReference type="GeneID" id="91094293"/>
<keyword evidence="3" id="KW-1185">Reference proteome</keyword>